<evidence type="ECO:0000256" key="8">
    <source>
        <dbReference type="ARBA" id="ARBA00023065"/>
    </source>
</evidence>
<gene>
    <name evidence="11" type="ORF">DW016_00835</name>
</gene>
<keyword evidence="2" id="KW-0813">Transport</keyword>
<comment type="caution">
    <text evidence="11">The sequence shown here is derived from an EMBL/GenBank/DDBJ whole genome shotgun (WGS) entry which is preliminary data.</text>
</comment>
<evidence type="ECO:0000256" key="9">
    <source>
        <dbReference type="ARBA" id="ARBA00023136"/>
    </source>
</evidence>
<keyword evidence="9" id="KW-0472">Membrane</keyword>
<dbReference type="PANTHER" id="PTHR42771:SF4">
    <property type="entry name" value="IRON(3+)-HYDROXAMATE IMPORT ATP-BINDING PROTEIN FHUC"/>
    <property type="match status" value="1"/>
</dbReference>
<dbReference type="Proteomes" id="UP000261080">
    <property type="component" value="Unassembled WGS sequence"/>
</dbReference>
<organism evidence="11 12">
    <name type="scientific">Sellimonas intestinalis</name>
    <dbReference type="NCBI Taxonomy" id="1653434"/>
    <lineage>
        <taxon>Bacteria</taxon>
        <taxon>Bacillati</taxon>
        <taxon>Bacillota</taxon>
        <taxon>Clostridia</taxon>
        <taxon>Lachnospirales</taxon>
        <taxon>Lachnospiraceae</taxon>
        <taxon>Sellimonas</taxon>
    </lineage>
</organism>
<evidence type="ECO:0000256" key="3">
    <source>
        <dbReference type="ARBA" id="ARBA00022475"/>
    </source>
</evidence>
<name>A0A3E3K5K1_9FIRM</name>
<evidence type="ECO:0000256" key="4">
    <source>
        <dbReference type="ARBA" id="ARBA00022496"/>
    </source>
</evidence>
<keyword evidence="12" id="KW-1185">Reference proteome</keyword>
<dbReference type="GO" id="GO:0016887">
    <property type="term" value="F:ATP hydrolysis activity"/>
    <property type="evidence" value="ECO:0007669"/>
    <property type="project" value="InterPro"/>
</dbReference>
<dbReference type="InterPro" id="IPR051535">
    <property type="entry name" value="Siderophore_ABC-ATPase"/>
</dbReference>
<evidence type="ECO:0000256" key="5">
    <source>
        <dbReference type="ARBA" id="ARBA00022741"/>
    </source>
</evidence>
<protein>
    <submittedName>
        <fullName evidence="11">ABC transporter ATP-binding protein</fullName>
    </submittedName>
</protein>
<evidence type="ECO:0000313" key="11">
    <source>
        <dbReference type="EMBL" id="RGE89853.1"/>
    </source>
</evidence>
<reference evidence="11 12" key="1">
    <citation type="submission" date="2018-08" db="EMBL/GenBank/DDBJ databases">
        <title>A genome reference for cultivated species of the human gut microbiota.</title>
        <authorList>
            <person name="Zou Y."/>
            <person name="Xue W."/>
            <person name="Luo G."/>
        </authorList>
    </citation>
    <scope>NUCLEOTIDE SEQUENCE [LARGE SCALE GENOMIC DNA]</scope>
    <source>
        <strain evidence="11 12">AF37-2AT</strain>
    </source>
</reference>
<dbReference type="InterPro" id="IPR003593">
    <property type="entry name" value="AAA+_ATPase"/>
</dbReference>
<evidence type="ECO:0000259" key="10">
    <source>
        <dbReference type="PROSITE" id="PS50893"/>
    </source>
</evidence>
<dbReference type="AlphaFoldDB" id="A0A3E3K5K1"/>
<accession>A0A3E3K5K1</accession>
<dbReference type="Gene3D" id="3.40.50.300">
    <property type="entry name" value="P-loop containing nucleotide triphosphate hydrolases"/>
    <property type="match status" value="1"/>
</dbReference>
<dbReference type="InterPro" id="IPR027417">
    <property type="entry name" value="P-loop_NTPase"/>
</dbReference>
<keyword evidence="7" id="KW-0408">Iron</keyword>
<dbReference type="SMART" id="SM00382">
    <property type="entry name" value="AAA"/>
    <property type="match status" value="1"/>
</dbReference>
<proteinExistence type="predicted"/>
<dbReference type="Pfam" id="PF00005">
    <property type="entry name" value="ABC_tran"/>
    <property type="match status" value="1"/>
</dbReference>
<keyword evidence="8" id="KW-0406">Ion transport</keyword>
<evidence type="ECO:0000256" key="6">
    <source>
        <dbReference type="ARBA" id="ARBA00022840"/>
    </source>
</evidence>
<dbReference type="FunFam" id="3.40.50.300:FF:000134">
    <property type="entry name" value="Iron-enterobactin ABC transporter ATP-binding protein"/>
    <property type="match status" value="1"/>
</dbReference>
<dbReference type="PROSITE" id="PS50893">
    <property type="entry name" value="ABC_TRANSPORTER_2"/>
    <property type="match status" value="1"/>
</dbReference>
<keyword evidence="4" id="KW-0410">Iron transport</keyword>
<sequence length="367" mass="41893">MKEEIYFRTAGLTVGYQGVPLIRDICIQMKKGEILTLIGPNGAGKTTILKSVIRQMKPLCGIVYLDGKKTDEMQRNELARKLSVVLTDRVRTERMTCRDVVSTGRYPYTGKFGVLSEKDWSVVDKSMEVVGIAKWKEQDFQKISDGQKQRVMLARALCQEPDLLILDEPTSYLDIRYKLEFLSILQKMAKETGLCVLMSLHELDLAARISDKIACVYEDRIDRFGTPEEIFTEGYIQRLYQMTTGLYDELTGNLELSAIKGEPEIFVIAGMGTGTMYFRYLQRQRIPFAAGILWENDLDYTAASALSSVVVSVPPFRKMEEKHVEEAKKWIQRCRKVYCADKLKETAREVAGLKDIIEFAKREGKLE</sequence>
<dbReference type="CDD" id="cd03214">
    <property type="entry name" value="ABC_Iron-Siderophores_B12_Hemin"/>
    <property type="match status" value="1"/>
</dbReference>
<feature type="domain" description="ABC transporter" evidence="10">
    <location>
        <begin position="7"/>
        <end position="243"/>
    </location>
</feature>
<keyword evidence="5" id="KW-0547">Nucleotide-binding</keyword>
<dbReference type="GO" id="GO:0005886">
    <property type="term" value="C:plasma membrane"/>
    <property type="evidence" value="ECO:0007669"/>
    <property type="project" value="UniProtKB-SubCell"/>
</dbReference>
<evidence type="ECO:0000256" key="7">
    <source>
        <dbReference type="ARBA" id="ARBA00023004"/>
    </source>
</evidence>
<dbReference type="PANTHER" id="PTHR42771">
    <property type="entry name" value="IRON(3+)-HYDROXAMATE IMPORT ATP-BINDING PROTEIN FHUC"/>
    <property type="match status" value="1"/>
</dbReference>
<comment type="subcellular location">
    <subcellularLocation>
        <location evidence="1">Cell membrane</location>
        <topology evidence="1">Peripheral membrane protein</topology>
    </subcellularLocation>
</comment>
<dbReference type="SUPFAM" id="SSF52540">
    <property type="entry name" value="P-loop containing nucleoside triphosphate hydrolases"/>
    <property type="match status" value="1"/>
</dbReference>
<dbReference type="EMBL" id="QVLX01000001">
    <property type="protein sequence ID" value="RGE89853.1"/>
    <property type="molecule type" value="Genomic_DNA"/>
</dbReference>
<dbReference type="OrthoDB" id="9799337at2"/>
<evidence type="ECO:0000256" key="1">
    <source>
        <dbReference type="ARBA" id="ARBA00004202"/>
    </source>
</evidence>
<dbReference type="InterPro" id="IPR003439">
    <property type="entry name" value="ABC_transporter-like_ATP-bd"/>
</dbReference>
<dbReference type="RefSeq" id="WP_024732724.1">
    <property type="nucleotide sequence ID" value="NZ_CALBAT010000003.1"/>
</dbReference>
<dbReference type="GO" id="GO:0005524">
    <property type="term" value="F:ATP binding"/>
    <property type="evidence" value="ECO:0007669"/>
    <property type="project" value="UniProtKB-KW"/>
</dbReference>
<keyword evidence="3" id="KW-1003">Cell membrane</keyword>
<keyword evidence="6 11" id="KW-0067">ATP-binding</keyword>
<evidence type="ECO:0000256" key="2">
    <source>
        <dbReference type="ARBA" id="ARBA00022448"/>
    </source>
</evidence>
<dbReference type="GO" id="GO:0006826">
    <property type="term" value="P:iron ion transport"/>
    <property type="evidence" value="ECO:0007669"/>
    <property type="project" value="UniProtKB-KW"/>
</dbReference>
<evidence type="ECO:0000313" key="12">
    <source>
        <dbReference type="Proteomes" id="UP000261080"/>
    </source>
</evidence>